<evidence type="ECO:0000313" key="4">
    <source>
        <dbReference type="Proteomes" id="UP000019118"/>
    </source>
</evidence>
<dbReference type="EnsemblMetazoa" id="XM_019911159.1">
    <property type="protein sequence ID" value="XP_019766718.1"/>
    <property type="gene ID" value="LOC109542102"/>
</dbReference>
<dbReference type="AlphaFoldDB" id="A0AAR5Q0F2"/>
<organism evidence="3 4">
    <name type="scientific">Dendroctonus ponderosae</name>
    <name type="common">Mountain pine beetle</name>
    <dbReference type="NCBI Taxonomy" id="77166"/>
    <lineage>
        <taxon>Eukaryota</taxon>
        <taxon>Metazoa</taxon>
        <taxon>Ecdysozoa</taxon>
        <taxon>Arthropoda</taxon>
        <taxon>Hexapoda</taxon>
        <taxon>Insecta</taxon>
        <taxon>Pterygota</taxon>
        <taxon>Neoptera</taxon>
        <taxon>Endopterygota</taxon>
        <taxon>Coleoptera</taxon>
        <taxon>Polyphaga</taxon>
        <taxon>Cucujiformia</taxon>
        <taxon>Curculionidae</taxon>
        <taxon>Scolytinae</taxon>
        <taxon>Dendroctonus</taxon>
    </lineage>
</organism>
<name>A0AAR5Q0F2_DENPD</name>
<gene>
    <name evidence="3" type="primary">109542102</name>
</gene>
<accession>A0AAR5Q0F2</accession>
<evidence type="ECO:0000256" key="1">
    <source>
        <dbReference type="ARBA" id="ARBA00006484"/>
    </source>
</evidence>
<evidence type="ECO:0000313" key="3">
    <source>
        <dbReference type="EnsemblMetazoa" id="XP_019766718.1"/>
    </source>
</evidence>
<dbReference type="Gene3D" id="3.40.50.720">
    <property type="entry name" value="NAD(P)-binding Rossmann-like Domain"/>
    <property type="match status" value="1"/>
</dbReference>
<dbReference type="InterPro" id="IPR036291">
    <property type="entry name" value="NAD(P)-bd_dom_sf"/>
</dbReference>
<dbReference type="Pfam" id="PF00106">
    <property type="entry name" value="adh_short"/>
    <property type="match status" value="1"/>
</dbReference>
<dbReference type="SUPFAM" id="SSF51735">
    <property type="entry name" value="NAD(P)-binding Rossmann-fold domains"/>
    <property type="match status" value="1"/>
</dbReference>
<dbReference type="InterPro" id="IPR002347">
    <property type="entry name" value="SDR_fam"/>
</dbReference>
<dbReference type="KEGG" id="dpa:109542102"/>
<comment type="similarity">
    <text evidence="1">Belongs to the short-chain dehydrogenases/reductases (SDR) family.</text>
</comment>
<dbReference type="PRINTS" id="PR00081">
    <property type="entry name" value="GDHRDH"/>
</dbReference>
<reference evidence="3" key="2">
    <citation type="submission" date="2024-08" db="UniProtKB">
        <authorList>
            <consortium name="EnsemblMetazoa"/>
        </authorList>
    </citation>
    <scope>IDENTIFICATION</scope>
</reference>
<dbReference type="PANTHER" id="PTHR44229:SF8">
    <property type="entry name" value="ALCOHOL DEHYDROGENASE-RELATED"/>
    <property type="match status" value="1"/>
</dbReference>
<dbReference type="Proteomes" id="UP000019118">
    <property type="component" value="Unassembled WGS sequence"/>
</dbReference>
<sequence>MVLMRRAARATSSLMRSRNLFIKKHYSATSENDTVEEMEEDFILEEKSAIINGGASGIGFEIAREFLKRGVPHLSIIDIDEERGEKAAAALTKEFGREKVLFFEADVADAVGLDDVYRKSMQFHDIPEIIVNSAGIMNDTLWDKQIYTNMTGSVVGTLLGLQYMSKSSKGYGGIIVNIGSILGIIPSSGYPLHTMTQFGICGFSKAIGCEKMCILGNHIHRTGVKVFALCPGLTDTKLLLEAPAKAINDRFAQEYADEIEGSTAQKTTSVAKGLADILDKAKAGSVWVVENDGGPYEVTYPGNVLEIKREDDKEDVTSSIRN</sequence>
<dbReference type="GO" id="GO:0005737">
    <property type="term" value="C:cytoplasm"/>
    <property type="evidence" value="ECO:0007669"/>
    <property type="project" value="TreeGrafter"/>
</dbReference>
<dbReference type="PANTHER" id="PTHR44229">
    <property type="entry name" value="15-HYDROXYPROSTAGLANDIN DEHYDROGENASE [NAD(+)]"/>
    <property type="match status" value="1"/>
</dbReference>
<keyword evidence="2" id="KW-0560">Oxidoreductase</keyword>
<evidence type="ECO:0000256" key="2">
    <source>
        <dbReference type="ARBA" id="ARBA00023002"/>
    </source>
</evidence>
<keyword evidence="4" id="KW-1185">Reference proteome</keyword>
<protein>
    <recommendedName>
        <fullName evidence="5">15-hydroxyprostaglandin dehydrogenase</fullName>
    </recommendedName>
</protein>
<dbReference type="GO" id="GO:0016616">
    <property type="term" value="F:oxidoreductase activity, acting on the CH-OH group of donors, NAD or NADP as acceptor"/>
    <property type="evidence" value="ECO:0007669"/>
    <property type="project" value="TreeGrafter"/>
</dbReference>
<evidence type="ECO:0008006" key="5">
    <source>
        <dbReference type="Google" id="ProtNLM"/>
    </source>
</evidence>
<proteinExistence type="inferred from homology"/>
<reference evidence="4" key="1">
    <citation type="journal article" date="2013" name="Genome Biol.">
        <title>Draft genome of the mountain pine beetle, Dendroctonus ponderosae Hopkins, a major forest pest.</title>
        <authorList>
            <person name="Keeling C.I."/>
            <person name="Yuen M.M."/>
            <person name="Liao N.Y."/>
            <person name="Docking T.R."/>
            <person name="Chan S.K."/>
            <person name="Taylor G.A."/>
            <person name="Palmquist D.L."/>
            <person name="Jackman S.D."/>
            <person name="Nguyen A."/>
            <person name="Li M."/>
            <person name="Henderson H."/>
            <person name="Janes J.K."/>
            <person name="Zhao Y."/>
            <person name="Pandoh P."/>
            <person name="Moore R."/>
            <person name="Sperling F.A."/>
            <person name="Huber D.P."/>
            <person name="Birol I."/>
            <person name="Jones S.J."/>
            <person name="Bohlmann J."/>
        </authorList>
    </citation>
    <scope>NUCLEOTIDE SEQUENCE</scope>
</reference>